<sequence length="395" mass="44289">MTTLTSMVASSTTLAPSFTPALQPPPGVESHPENPATLAHLADITIGICIPIVTIFFALRCYVRIFVKRTWIFEDHLVTIGWAGTIAYCGIMRATMSNHGGQHMWDITPDQAHQAAYWFNVCAIHYGVMIAVTKLAVLWLYRRVFSPAKWSWFDIAIVALVILIIGFYVSTTFVKIFECYPREKIWNKSLPGRCVQMRWILNVSGGFNTVTDYLIIMLPVHAVMKLKMDRMKRVMVIFAFTFGACAPIFATIGFVVRLGNSGNPDVSWKQPEILLWGAAELASGNLCVCFPELAVLFRRHIRSAPYPRRPTASQLASECKGQNGRHRISKNIGYPYLPKSLMTTTFTTDGDGPYVELQEHGNNIQVVAMGYPESDNPHNGVVMLKNEVRVERQQA</sequence>
<comment type="subcellular location">
    <subcellularLocation>
        <location evidence="1">Membrane</location>
        <topology evidence="1">Multi-pass membrane protein</topology>
    </subcellularLocation>
</comment>
<dbReference type="InterPro" id="IPR052337">
    <property type="entry name" value="SAT4-like"/>
</dbReference>
<comment type="similarity">
    <text evidence="5">Belongs to the SAT4 family.</text>
</comment>
<protein>
    <submittedName>
        <fullName evidence="8">Integral membrane protein</fullName>
    </submittedName>
</protein>
<evidence type="ECO:0000256" key="6">
    <source>
        <dbReference type="SAM" id="Phobius"/>
    </source>
</evidence>
<proteinExistence type="inferred from homology"/>
<dbReference type="AlphaFoldDB" id="A0A8K0T106"/>
<reference evidence="8" key="1">
    <citation type="journal article" date="2021" name="Nat. Commun.">
        <title>Genetic determinants of endophytism in the Arabidopsis root mycobiome.</title>
        <authorList>
            <person name="Mesny F."/>
            <person name="Miyauchi S."/>
            <person name="Thiergart T."/>
            <person name="Pickel B."/>
            <person name="Atanasova L."/>
            <person name="Karlsson M."/>
            <person name="Huettel B."/>
            <person name="Barry K.W."/>
            <person name="Haridas S."/>
            <person name="Chen C."/>
            <person name="Bauer D."/>
            <person name="Andreopoulos W."/>
            <person name="Pangilinan J."/>
            <person name="LaButti K."/>
            <person name="Riley R."/>
            <person name="Lipzen A."/>
            <person name="Clum A."/>
            <person name="Drula E."/>
            <person name="Henrissat B."/>
            <person name="Kohler A."/>
            <person name="Grigoriev I.V."/>
            <person name="Martin F.M."/>
            <person name="Hacquard S."/>
        </authorList>
    </citation>
    <scope>NUCLEOTIDE SEQUENCE</scope>
    <source>
        <strain evidence="8">MPI-CAGE-CH-0235</strain>
    </source>
</reference>
<evidence type="ECO:0000256" key="5">
    <source>
        <dbReference type="ARBA" id="ARBA00038359"/>
    </source>
</evidence>
<gene>
    <name evidence="8" type="ORF">B0I35DRAFT_423635</name>
</gene>
<keyword evidence="3 6" id="KW-1133">Transmembrane helix</keyword>
<evidence type="ECO:0000256" key="4">
    <source>
        <dbReference type="ARBA" id="ARBA00023136"/>
    </source>
</evidence>
<feature type="transmembrane region" description="Helical" evidence="6">
    <location>
        <begin position="153"/>
        <end position="177"/>
    </location>
</feature>
<accession>A0A8K0T106</accession>
<feature type="transmembrane region" description="Helical" evidence="6">
    <location>
        <begin position="116"/>
        <end position="141"/>
    </location>
</feature>
<dbReference type="OrthoDB" id="5342292at2759"/>
<evidence type="ECO:0000313" key="8">
    <source>
        <dbReference type="EMBL" id="KAH7324161.1"/>
    </source>
</evidence>
<evidence type="ECO:0000259" key="7">
    <source>
        <dbReference type="Pfam" id="PF20684"/>
    </source>
</evidence>
<comment type="caution">
    <text evidence="8">The sequence shown here is derived from an EMBL/GenBank/DDBJ whole genome shotgun (WGS) entry which is preliminary data.</text>
</comment>
<feature type="domain" description="Rhodopsin" evidence="7">
    <location>
        <begin position="59"/>
        <end position="299"/>
    </location>
</feature>
<dbReference type="PANTHER" id="PTHR33048">
    <property type="entry name" value="PTH11-LIKE INTEGRAL MEMBRANE PROTEIN (AFU_ORTHOLOGUE AFUA_5G11245)"/>
    <property type="match status" value="1"/>
</dbReference>
<keyword evidence="9" id="KW-1185">Reference proteome</keyword>
<evidence type="ECO:0000256" key="1">
    <source>
        <dbReference type="ARBA" id="ARBA00004141"/>
    </source>
</evidence>
<organism evidence="8 9">
    <name type="scientific">Stachybotrys elegans</name>
    <dbReference type="NCBI Taxonomy" id="80388"/>
    <lineage>
        <taxon>Eukaryota</taxon>
        <taxon>Fungi</taxon>
        <taxon>Dikarya</taxon>
        <taxon>Ascomycota</taxon>
        <taxon>Pezizomycotina</taxon>
        <taxon>Sordariomycetes</taxon>
        <taxon>Hypocreomycetidae</taxon>
        <taxon>Hypocreales</taxon>
        <taxon>Stachybotryaceae</taxon>
        <taxon>Stachybotrys</taxon>
    </lineage>
</organism>
<dbReference type="GO" id="GO:0016020">
    <property type="term" value="C:membrane"/>
    <property type="evidence" value="ECO:0007669"/>
    <property type="project" value="UniProtKB-SubCell"/>
</dbReference>
<dbReference type="EMBL" id="JAGPNK010000003">
    <property type="protein sequence ID" value="KAH7324161.1"/>
    <property type="molecule type" value="Genomic_DNA"/>
</dbReference>
<evidence type="ECO:0000256" key="2">
    <source>
        <dbReference type="ARBA" id="ARBA00022692"/>
    </source>
</evidence>
<feature type="transmembrane region" description="Helical" evidence="6">
    <location>
        <begin position="234"/>
        <end position="256"/>
    </location>
</feature>
<feature type="transmembrane region" description="Helical" evidence="6">
    <location>
        <begin position="276"/>
        <end position="297"/>
    </location>
</feature>
<name>A0A8K0T106_9HYPO</name>
<feature type="transmembrane region" description="Helical" evidence="6">
    <location>
        <begin position="45"/>
        <end position="65"/>
    </location>
</feature>
<dbReference type="PANTHER" id="PTHR33048:SF123">
    <property type="entry name" value="INTEGRAL MEMBRANE PROTEIN"/>
    <property type="match status" value="1"/>
</dbReference>
<dbReference type="Proteomes" id="UP000813444">
    <property type="component" value="Unassembled WGS sequence"/>
</dbReference>
<evidence type="ECO:0000313" key="9">
    <source>
        <dbReference type="Proteomes" id="UP000813444"/>
    </source>
</evidence>
<dbReference type="InterPro" id="IPR049326">
    <property type="entry name" value="Rhodopsin_dom_fungi"/>
</dbReference>
<keyword evidence="2 6" id="KW-0812">Transmembrane</keyword>
<dbReference type="Pfam" id="PF20684">
    <property type="entry name" value="Fung_rhodopsin"/>
    <property type="match status" value="1"/>
</dbReference>
<keyword evidence="4 6" id="KW-0472">Membrane</keyword>
<evidence type="ECO:0000256" key="3">
    <source>
        <dbReference type="ARBA" id="ARBA00022989"/>
    </source>
</evidence>